<gene>
    <name evidence="1" type="ORF">DSM106972_025350</name>
</gene>
<organism evidence="1 2">
    <name type="scientific">Dulcicalothrix desertica PCC 7102</name>
    <dbReference type="NCBI Taxonomy" id="232991"/>
    <lineage>
        <taxon>Bacteria</taxon>
        <taxon>Bacillati</taxon>
        <taxon>Cyanobacteriota</taxon>
        <taxon>Cyanophyceae</taxon>
        <taxon>Nostocales</taxon>
        <taxon>Calotrichaceae</taxon>
        <taxon>Dulcicalothrix</taxon>
    </lineage>
</organism>
<name>A0A433VME1_9CYAN</name>
<dbReference type="AlphaFoldDB" id="A0A433VME1"/>
<comment type="caution">
    <text evidence="1">The sequence shown here is derived from an EMBL/GenBank/DDBJ whole genome shotgun (WGS) entry which is preliminary data.</text>
</comment>
<dbReference type="OrthoDB" id="581708at2"/>
<sequence>MQSANIVKTINVKINSGNGNEVISLFDNSLNAFSDVIAKSAFVKNLKAFSKISSLPAVRLPNFRLEDSESEKLYKALDIEFGSPRKQLDIFIGSANDWSQIGSISLLNPSGYPYRMYNLLDFATDGLAAELEDGKSIGVQIIDVGYGGLQGNDTITIHGSVTQEYVIPEKKNKVACSPINKTITIASQIVVSENEDRQYVLLQNEGSQPITVSFGVLDFNYLEGVVIKPNGHYEFTTKDFPFFGNIYAIADIDNSSQLVGTECNYVLG</sequence>
<accession>A0A433VME1</accession>
<protein>
    <submittedName>
        <fullName evidence="1">Uncharacterized protein</fullName>
    </submittedName>
</protein>
<reference evidence="1" key="2">
    <citation type="journal article" date="2019" name="Genome Biol. Evol.">
        <title>Day and night: Metabolic profiles and evolutionary relationships of six axenic non-marine cyanobacteria.</title>
        <authorList>
            <person name="Will S.E."/>
            <person name="Henke P."/>
            <person name="Boedeker C."/>
            <person name="Huang S."/>
            <person name="Brinkmann H."/>
            <person name="Rohde M."/>
            <person name="Jarek M."/>
            <person name="Friedl T."/>
            <person name="Seufert S."/>
            <person name="Schumacher M."/>
            <person name="Overmann J."/>
            <person name="Neumann-Schaal M."/>
            <person name="Petersen J."/>
        </authorList>
    </citation>
    <scope>NUCLEOTIDE SEQUENCE [LARGE SCALE GENOMIC DNA]</scope>
    <source>
        <strain evidence="1">PCC 7102</strain>
    </source>
</reference>
<dbReference type="Proteomes" id="UP000271624">
    <property type="component" value="Unassembled WGS sequence"/>
</dbReference>
<dbReference type="EMBL" id="RSCL01000005">
    <property type="protein sequence ID" value="RUT07274.1"/>
    <property type="molecule type" value="Genomic_DNA"/>
</dbReference>
<dbReference type="RefSeq" id="WP_127081097.1">
    <property type="nucleotide sequence ID" value="NZ_RSCL01000005.1"/>
</dbReference>
<keyword evidence="2" id="KW-1185">Reference proteome</keyword>
<evidence type="ECO:0000313" key="1">
    <source>
        <dbReference type="EMBL" id="RUT07274.1"/>
    </source>
</evidence>
<reference evidence="1" key="1">
    <citation type="submission" date="2018-12" db="EMBL/GenBank/DDBJ databases">
        <authorList>
            <person name="Will S."/>
            <person name="Neumann-Schaal M."/>
            <person name="Henke P."/>
        </authorList>
    </citation>
    <scope>NUCLEOTIDE SEQUENCE</scope>
    <source>
        <strain evidence="1">PCC 7102</strain>
    </source>
</reference>
<proteinExistence type="predicted"/>
<evidence type="ECO:0000313" key="2">
    <source>
        <dbReference type="Proteomes" id="UP000271624"/>
    </source>
</evidence>